<dbReference type="Pfam" id="PF01476">
    <property type="entry name" value="LysM"/>
    <property type="match status" value="1"/>
</dbReference>
<dbReference type="PANTHER" id="PTHR33734:SF22">
    <property type="entry name" value="MEMBRANE-BOUND LYTIC MUREIN TRANSGLYCOSYLASE D"/>
    <property type="match status" value="1"/>
</dbReference>
<dbReference type="GO" id="GO:0008932">
    <property type="term" value="F:lytic endotransglycosylase activity"/>
    <property type="evidence" value="ECO:0007669"/>
    <property type="project" value="TreeGrafter"/>
</dbReference>
<evidence type="ECO:0000313" key="2">
    <source>
        <dbReference type="EMBL" id="PLR29182.1"/>
    </source>
</evidence>
<proteinExistence type="predicted"/>
<dbReference type="InterPro" id="IPR018392">
    <property type="entry name" value="LysM"/>
</dbReference>
<dbReference type="OrthoDB" id="370541at2"/>
<dbReference type="InterPro" id="IPR036779">
    <property type="entry name" value="LysM_dom_sf"/>
</dbReference>
<dbReference type="Gene3D" id="1.10.530.10">
    <property type="match status" value="1"/>
</dbReference>
<dbReference type="EMBL" id="PJZH01000060">
    <property type="protein sequence ID" value="PLR29182.1"/>
    <property type="molecule type" value="Genomic_DNA"/>
</dbReference>
<protein>
    <submittedName>
        <fullName evidence="2">Peptidoglycan-binding LysM</fullName>
    </submittedName>
</protein>
<reference evidence="2 3" key="1">
    <citation type="submission" date="2017-12" db="EMBL/GenBank/DDBJ databases">
        <title>Characterization of six clinical isolates of Enterochimera gen. nov., a novel genus of the Yersiniaciae family and the three species Enterochimera arupensis sp. nov., Enterochimera coloradensis sp. nov, and Enterochimera californica sp. nov.</title>
        <authorList>
            <person name="Rossi A."/>
            <person name="Fisher M."/>
        </authorList>
    </citation>
    <scope>NUCLEOTIDE SEQUENCE [LARGE SCALE GENOMIC DNA]</scope>
    <source>
        <strain evidence="3">2016-Iso4</strain>
    </source>
</reference>
<dbReference type="Proteomes" id="UP000234503">
    <property type="component" value="Unassembled WGS sequence"/>
</dbReference>
<evidence type="ECO:0000313" key="3">
    <source>
        <dbReference type="Proteomes" id="UP000234503"/>
    </source>
</evidence>
<dbReference type="Gene3D" id="3.10.350.10">
    <property type="entry name" value="LysM domain"/>
    <property type="match status" value="1"/>
</dbReference>
<name>A0A2N5DSP1_9GAMM</name>
<dbReference type="CDD" id="cd00118">
    <property type="entry name" value="LysM"/>
    <property type="match status" value="1"/>
</dbReference>
<keyword evidence="3" id="KW-1185">Reference proteome</keyword>
<feature type="domain" description="LysM" evidence="1">
    <location>
        <begin position="53"/>
        <end position="97"/>
    </location>
</feature>
<accession>A0A2N5DSP1</accession>
<gene>
    <name evidence="2" type="ORF">CYR32_21135</name>
</gene>
<sequence>MSGKLVPLFEKPHDRPTAYDGLLGWSAEWKCYLDPEGKPVPLDDIISLDATETEVVVRKGDTLSKIANQHHCAVDDIVKLNGIANPALIYPGQRLRIPAPYYTYDEPVQEPDTSPEPCLLSFTFFDLIEKPLAGLKVKIVSALGDVYESVTDDMGKIKDYLLKAESQIQVFVSSAAGKVKEVASFTPMPGKMDIILTSPKVRVKGKSVALEGTPGYLDRNKHEVYTISEGRNSQGKPVVQVNHVCPNNYDLSLGKNFIYWNEIIAASERSGFIPQSIAAVINAEAAKHKGGIWNPDSVCLSSERIKAEKARRRELGLPTDDVAFYKSSAAGMTQFLNGTWMDETLREGTFLYEKAKASGLVAFMPKQDSSGEVVTELSGRPVLETKFQVSLDLWKSSKELKREGYLDGGTPYPPKATYALKTWLDKRFVAEYAIMAAVDYGVHNLEALEKAGYRIAALDDAEKAKLIYLTHHLGLTDTIRFIKGTITEEAAKRLLIAQVGAGKAKEYAEINNRSYSAGHREWLLSFIDDYIKVHNFICPEKIKELNIKEVETIKIIKKVVN</sequence>
<dbReference type="SUPFAM" id="SSF54106">
    <property type="entry name" value="LysM domain"/>
    <property type="match status" value="1"/>
</dbReference>
<dbReference type="SMART" id="SM00257">
    <property type="entry name" value="LysM"/>
    <property type="match status" value="1"/>
</dbReference>
<comment type="caution">
    <text evidence="2">The sequence shown here is derived from an EMBL/GenBank/DDBJ whole genome shotgun (WGS) entry which is preliminary data.</text>
</comment>
<dbReference type="RefSeq" id="WP_101827038.1">
    <property type="nucleotide sequence ID" value="NZ_PJZH01000060.1"/>
</dbReference>
<evidence type="ECO:0000259" key="1">
    <source>
        <dbReference type="PROSITE" id="PS51782"/>
    </source>
</evidence>
<organism evidence="2 3">
    <name type="scientific">Chimaeribacter coloradensis</name>
    <dbReference type="NCBI Taxonomy" id="2060068"/>
    <lineage>
        <taxon>Bacteria</taxon>
        <taxon>Pseudomonadati</taxon>
        <taxon>Pseudomonadota</taxon>
        <taxon>Gammaproteobacteria</taxon>
        <taxon>Enterobacterales</taxon>
        <taxon>Yersiniaceae</taxon>
        <taxon>Chimaeribacter</taxon>
    </lineage>
</organism>
<dbReference type="PANTHER" id="PTHR33734">
    <property type="entry name" value="LYSM DOMAIN-CONTAINING GPI-ANCHORED PROTEIN 2"/>
    <property type="match status" value="1"/>
</dbReference>
<dbReference type="PROSITE" id="PS51782">
    <property type="entry name" value="LYSM"/>
    <property type="match status" value="1"/>
</dbReference>
<dbReference type="AlphaFoldDB" id="A0A2N5DSP1"/>